<reference evidence="1 2" key="1">
    <citation type="submission" date="2019-01" db="EMBL/GenBank/DDBJ databases">
        <title>Flavobacterium sp. nov.,isolated from freshwater.</title>
        <authorList>
            <person name="Zhang R."/>
            <person name="Du Z.-J."/>
        </authorList>
    </citation>
    <scope>NUCLEOTIDE SEQUENCE [LARGE SCALE GENOMIC DNA]</scope>
    <source>
        <strain evidence="1 2">1E403</strain>
    </source>
</reference>
<dbReference type="EMBL" id="SBII01000001">
    <property type="protein sequence ID" value="RWX03699.1"/>
    <property type="molecule type" value="Genomic_DNA"/>
</dbReference>
<dbReference type="Proteomes" id="UP000287527">
    <property type="component" value="Unassembled WGS sequence"/>
</dbReference>
<dbReference type="OrthoDB" id="1373477at2"/>
<organism evidence="1 2">
    <name type="scientific">Flavobacterium cerinum</name>
    <dbReference type="NCBI Taxonomy" id="2502784"/>
    <lineage>
        <taxon>Bacteria</taxon>
        <taxon>Pseudomonadati</taxon>
        <taxon>Bacteroidota</taxon>
        <taxon>Flavobacteriia</taxon>
        <taxon>Flavobacteriales</taxon>
        <taxon>Flavobacteriaceae</taxon>
        <taxon>Flavobacterium</taxon>
    </lineage>
</organism>
<evidence type="ECO:0000313" key="1">
    <source>
        <dbReference type="EMBL" id="RWX03699.1"/>
    </source>
</evidence>
<keyword evidence="2" id="KW-1185">Reference proteome</keyword>
<protein>
    <submittedName>
        <fullName evidence="1">Uncharacterized protein</fullName>
    </submittedName>
</protein>
<accession>A0A444HFM4</accession>
<dbReference type="RefSeq" id="WP_128388254.1">
    <property type="nucleotide sequence ID" value="NZ_SBII01000001.1"/>
</dbReference>
<name>A0A444HFM4_9FLAO</name>
<evidence type="ECO:0000313" key="2">
    <source>
        <dbReference type="Proteomes" id="UP000287527"/>
    </source>
</evidence>
<proteinExistence type="predicted"/>
<sequence>MSSDIQLKTSQFNSLAFDIRVSHLDFFRGKTLSKVFKITRDDKNLPMLSFARGIVPEDIKEKLNAAFKSIFV</sequence>
<comment type="caution">
    <text evidence="1">The sequence shown here is derived from an EMBL/GenBank/DDBJ whole genome shotgun (WGS) entry which is preliminary data.</text>
</comment>
<dbReference type="AlphaFoldDB" id="A0A444HFM4"/>
<gene>
    <name evidence="1" type="ORF">EPI11_01865</name>
</gene>